<dbReference type="KEGG" id="tsy:THSYN_11620"/>
<feature type="domain" description="GGDEF" evidence="1">
    <location>
        <begin position="1"/>
        <end position="31"/>
    </location>
</feature>
<dbReference type="InterPro" id="IPR000160">
    <property type="entry name" value="GGDEF_dom"/>
</dbReference>
<dbReference type="Pfam" id="PF00990">
    <property type="entry name" value="GGDEF"/>
    <property type="match status" value="1"/>
</dbReference>
<gene>
    <name evidence="2" type="ORF">THSYN_11620</name>
</gene>
<sequence>MNDSLGHAAGDALLQVAAERLLQCARASDTNAIRAILGEVGAGAASVSPRRVFGRK</sequence>
<evidence type="ECO:0000313" key="3">
    <source>
        <dbReference type="Proteomes" id="UP000232638"/>
    </source>
</evidence>
<reference evidence="2 3" key="1">
    <citation type="submission" date="2017-03" db="EMBL/GenBank/DDBJ databases">
        <title>Complete genome sequence of Candidatus 'Thiodictyon syntrophicum' sp. nov. strain Cad16T, a photolithoautotroph purple sulfur bacterium isolated from an alpine meromictic lake.</title>
        <authorList>
            <person name="Luedin S.M."/>
            <person name="Pothier J.F."/>
            <person name="Danza F."/>
            <person name="Storelli N."/>
            <person name="Wittwer M."/>
            <person name="Tonolla M."/>
        </authorList>
    </citation>
    <scope>NUCLEOTIDE SEQUENCE [LARGE SCALE GENOMIC DNA]</scope>
    <source>
        <strain evidence="2 3">Cad16T</strain>
    </source>
</reference>
<proteinExistence type="predicted"/>
<dbReference type="AlphaFoldDB" id="A0A2K8U7H9"/>
<evidence type="ECO:0000313" key="2">
    <source>
        <dbReference type="EMBL" id="AUB81536.1"/>
    </source>
</evidence>
<dbReference type="Gene3D" id="3.30.70.270">
    <property type="match status" value="1"/>
</dbReference>
<protein>
    <recommendedName>
        <fullName evidence="1">GGDEF domain-containing protein</fullName>
    </recommendedName>
</protein>
<dbReference type="InterPro" id="IPR029787">
    <property type="entry name" value="Nucleotide_cyclase"/>
</dbReference>
<evidence type="ECO:0000259" key="1">
    <source>
        <dbReference type="Pfam" id="PF00990"/>
    </source>
</evidence>
<keyword evidence="3" id="KW-1185">Reference proteome</keyword>
<accession>A0A2K8U7H9</accession>
<organism evidence="2 3">
    <name type="scientific">Candidatus Thiodictyon syntrophicum</name>
    <dbReference type="NCBI Taxonomy" id="1166950"/>
    <lineage>
        <taxon>Bacteria</taxon>
        <taxon>Pseudomonadati</taxon>
        <taxon>Pseudomonadota</taxon>
        <taxon>Gammaproteobacteria</taxon>
        <taxon>Chromatiales</taxon>
        <taxon>Chromatiaceae</taxon>
        <taxon>Thiodictyon</taxon>
    </lineage>
</organism>
<dbReference type="Proteomes" id="UP000232638">
    <property type="component" value="Chromosome"/>
</dbReference>
<name>A0A2K8U7H9_9GAMM</name>
<dbReference type="EMBL" id="CP020370">
    <property type="protein sequence ID" value="AUB81536.1"/>
    <property type="molecule type" value="Genomic_DNA"/>
</dbReference>
<dbReference type="InterPro" id="IPR043128">
    <property type="entry name" value="Rev_trsase/Diguanyl_cyclase"/>
</dbReference>
<dbReference type="SUPFAM" id="SSF55073">
    <property type="entry name" value="Nucleotide cyclase"/>
    <property type="match status" value="1"/>
</dbReference>